<protein>
    <submittedName>
        <fullName evidence="2">Flavin-dependent dehydrogenase</fullName>
    </submittedName>
</protein>
<reference evidence="2 3" key="1">
    <citation type="submission" date="2019-03" db="EMBL/GenBank/DDBJ databases">
        <title>Genomic Encyclopedia of Type Strains, Phase IV (KMG-IV): sequencing the most valuable type-strain genomes for metagenomic binning, comparative biology and taxonomic classification.</title>
        <authorList>
            <person name="Goeker M."/>
        </authorList>
    </citation>
    <scope>NUCLEOTIDE SEQUENCE [LARGE SCALE GENOMIC DNA]</scope>
    <source>
        <strain evidence="2 3">DSM 100055</strain>
    </source>
</reference>
<organism evidence="2 3">
    <name type="scientific">Hypnocyclicus thermotrophus</name>
    <dbReference type="NCBI Taxonomy" id="1627895"/>
    <lineage>
        <taxon>Bacteria</taxon>
        <taxon>Fusobacteriati</taxon>
        <taxon>Fusobacteriota</taxon>
        <taxon>Fusobacteriia</taxon>
        <taxon>Fusobacteriales</taxon>
        <taxon>Fusobacteriaceae</taxon>
        <taxon>Hypnocyclicus</taxon>
    </lineage>
</organism>
<dbReference type="SUPFAM" id="SSF51905">
    <property type="entry name" value="FAD/NAD(P)-binding domain"/>
    <property type="match status" value="1"/>
</dbReference>
<keyword evidence="1" id="KW-1133">Transmembrane helix</keyword>
<dbReference type="InterPro" id="IPR036188">
    <property type="entry name" value="FAD/NAD-bd_sf"/>
</dbReference>
<accession>A0AA46E0M2</accession>
<keyword evidence="3" id="KW-1185">Reference proteome</keyword>
<evidence type="ECO:0000313" key="2">
    <source>
        <dbReference type="EMBL" id="TDT72561.1"/>
    </source>
</evidence>
<evidence type="ECO:0000313" key="3">
    <source>
        <dbReference type="Proteomes" id="UP000294678"/>
    </source>
</evidence>
<comment type="caution">
    <text evidence="2">The sequence shown here is derived from an EMBL/GenBank/DDBJ whole genome shotgun (WGS) entry which is preliminary data.</text>
</comment>
<sequence length="462" mass="54152">MKKYDVIIIGGGPSGLSVGSELSKLGNKIAIIEKNIVGKTNRSWLIPGNVISKLDKDLQKYAYNGVKRFLEYTPHLEIKWDTNPPWGNKKYKCYPFIDQAGLLNHFKNIILENNGELFENSICSDYIIKDTNVVVEIINKSYRKEKIEAKILIDASGYDSMIVKKENINRDNYYHWSVYGYDLEFDDTSKLKHPGNLGNMQIGDYMLWQAFKDSPIDKNTNLFQFRPIMEYEVLDEKRVFVFILFFSKNKVDKNTMKYIFNAILKNENSIKDFKNGKILKVRFGWYPSNEVSQKISKNRLAFIGDAGCWTIPAGWGMSFILNNYKNYAFKLNKLIKKDKLNKKNLDKIVSFNQRQKFEIVMDKLVLHFLSNAKPQLIDKFTQTIVDNFKGKTLETMFCLELEEKEVFKLFLVIIKKFTLKELFSIFNSKKDYFLVLKVIFYYILSFIFSIFTEDNLGFQFKK</sequence>
<proteinExistence type="predicted"/>
<dbReference type="Pfam" id="PF12831">
    <property type="entry name" value="FAD_oxidored"/>
    <property type="match status" value="1"/>
</dbReference>
<evidence type="ECO:0000256" key="1">
    <source>
        <dbReference type="SAM" id="Phobius"/>
    </source>
</evidence>
<name>A0AA46E0M2_9FUSO</name>
<keyword evidence="1" id="KW-0472">Membrane</keyword>
<dbReference type="AlphaFoldDB" id="A0AA46E0M2"/>
<dbReference type="PANTHER" id="PTHR43747">
    <property type="entry name" value="FAD-BINDING PROTEIN"/>
    <property type="match status" value="1"/>
</dbReference>
<dbReference type="EMBL" id="SOBG01000001">
    <property type="protein sequence ID" value="TDT72561.1"/>
    <property type="molecule type" value="Genomic_DNA"/>
</dbReference>
<gene>
    <name evidence="2" type="ORF">EV215_0371</name>
</gene>
<dbReference type="PANTHER" id="PTHR43747:SF1">
    <property type="entry name" value="SLR1998 PROTEIN"/>
    <property type="match status" value="1"/>
</dbReference>
<dbReference type="PRINTS" id="PR00420">
    <property type="entry name" value="RNGMNOXGNASE"/>
</dbReference>
<keyword evidence="1" id="KW-0812">Transmembrane</keyword>
<dbReference type="InterPro" id="IPR050816">
    <property type="entry name" value="Flavin-dep_Halogenase_NPB"/>
</dbReference>
<dbReference type="Proteomes" id="UP000294678">
    <property type="component" value="Unassembled WGS sequence"/>
</dbReference>
<dbReference type="RefSeq" id="WP_134112275.1">
    <property type="nucleotide sequence ID" value="NZ_SOBG01000001.1"/>
</dbReference>
<dbReference type="Gene3D" id="3.50.50.60">
    <property type="entry name" value="FAD/NAD(P)-binding domain"/>
    <property type="match status" value="2"/>
</dbReference>
<feature type="transmembrane region" description="Helical" evidence="1">
    <location>
        <begin position="432"/>
        <end position="452"/>
    </location>
</feature>